<dbReference type="AlphaFoldDB" id="A0A0C2BTV4"/>
<organism evidence="3 4">
    <name type="scientific">Noviherbaspirillum autotrophicum</name>
    <dbReference type="NCBI Taxonomy" id="709839"/>
    <lineage>
        <taxon>Bacteria</taxon>
        <taxon>Pseudomonadati</taxon>
        <taxon>Pseudomonadota</taxon>
        <taxon>Betaproteobacteria</taxon>
        <taxon>Burkholderiales</taxon>
        <taxon>Oxalobacteraceae</taxon>
        <taxon>Noviherbaspirillum</taxon>
    </lineage>
</organism>
<dbReference type="OrthoDB" id="9813965at2"/>
<comment type="caution">
    <text evidence="3">The sequence shown here is derived from an EMBL/GenBank/DDBJ whole genome shotgun (WGS) entry which is preliminary data.</text>
</comment>
<dbReference type="STRING" id="709839.TSA66_12685"/>
<dbReference type="GO" id="GO:0046872">
    <property type="term" value="F:metal ion binding"/>
    <property type="evidence" value="ECO:0007669"/>
    <property type="project" value="UniProtKB-KW"/>
</dbReference>
<dbReference type="InterPro" id="IPR006121">
    <property type="entry name" value="HMA_dom"/>
</dbReference>
<dbReference type="RefSeq" id="WP_040040293.1">
    <property type="nucleotide sequence ID" value="NZ_JWJG01000028.1"/>
</dbReference>
<sequence length="89" mass="8893">MQTETLKINGMSSDACGENVKRALESLDGVASASVSVSCNKAVVQFDEQRLARPQLVAAIKQAGYGVVGVRAIDLSGSGGGSCCGGGCG</sequence>
<evidence type="ECO:0000313" key="3">
    <source>
        <dbReference type="EMBL" id="KIF81466.1"/>
    </source>
</evidence>
<dbReference type="InterPro" id="IPR036163">
    <property type="entry name" value="HMA_dom_sf"/>
</dbReference>
<evidence type="ECO:0000256" key="1">
    <source>
        <dbReference type="ARBA" id="ARBA00022723"/>
    </source>
</evidence>
<keyword evidence="1" id="KW-0479">Metal-binding</keyword>
<protein>
    <recommendedName>
        <fullName evidence="2">HMA domain-containing protein</fullName>
    </recommendedName>
</protein>
<feature type="domain" description="HMA" evidence="2">
    <location>
        <begin position="2"/>
        <end position="68"/>
    </location>
</feature>
<reference evidence="3 4" key="1">
    <citation type="submission" date="2014-12" db="EMBL/GenBank/DDBJ databases">
        <title>Denitrispirillum autotrophicum gen. nov., sp. nov., Denitrifying, Facultatively Autotrophic Bacteria Isolated from Rice Paddy Soil.</title>
        <authorList>
            <person name="Ishii S."/>
            <person name="Ashida N."/>
            <person name="Ohno H."/>
            <person name="Otsuka S."/>
            <person name="Yokota A."/>
            <person name="Senoo K."/>
        </authorList>
    </citation>
    <scope>NUCLEOTIDE SEQUENCE [LARGE SCALE GENOMIC DNA]</scope>
    <source>
        <strain evidence="3 4">TSA66</strain>
    </source>
</reference>
<dbReference type="PROSITE" id="PS50846">
    <property type="entry name" value="HMA_2"/>
    <property type="match status" value="1"/>
</dbReference>
<dbReference type="SUPFAM" id="SSF55008">
    <property type="entry name" value="HMA, heavy metal-associated domain"/>
    <property type="match status" value="1"/>
</dbReference>
<dbReference type="CDD" id="cd00371">
    <property type="entry name" value="HMA"/>
    <property type="match status" value="1"/>
</dbReference>
<proteinExistence type="predicted"/>
<dbReference type="Pfam" id="PF00403">
    <property type="entry name" value="HMA"/>
    <property type="match status" value="1"/>
</dbReference>
<evidence type="ECO:0000259" key="2">
    <source>
        <dbReference type="PROSITE" id="PS50846"/>
    </source>
</evidence>
<keyword evidence="4" id="KW-1185">Reference proteome</keyword>
<dbReference type="FunFam" id="3.30.70.100:FF:000001">
    <property type="entry name" value="ATPase copper transporting beta"/>
    <property type="match status" value="1"/>
</dbReference>
<accession>A0A0C2BTV4</accession>
<dbReference type="Proteomes" id="UP000031572">
    <property type="component" value="Unassembled WGS sequence"/>
</dbReference>
<dbReference type="Gene3D" id="3.30.70.100">
    <property type="match status" value="1"/>
</dbReference>
<gene>
    <name evidence="3" type="ORF">TSA66_12685</name>
</gene>
<dbReference type="EMBL" id="JWJG01000028">
    <property type="protein sequence ID" value="KIF81466.1"/>
    <property type="molecule type" value="Genomic_DNA"/>
</dbReference>
<name>A0A0C2BTV4_9BURK</name>
<evidence type="ECO:0000313" key="4">
    <source>
        <dbReference type="Proteomes" id="UP000031572"/>
    </source>
</evidence>